<dbReference type="KEGG" id="satk:SA2016_1224"/>
<feature type="domain" description="Heme NO-binding" evidence="1">
    <location>
        <begin position="2"/>
        <end position="160"/>
    </location>
</feature>
<dbReference type="Proteomes" id="UP000070134">
    <property type="component" value="Chromosome"/>
</dbReference>
<keyword evidence="3" id="KW-1185">Reference proteome</keyword>
<protein>
    <submittedName>
        <fullName evidence="2">Heme NO binding domain protein</fullName>
    </submittedName>
</protein>
<reference evidence="2 3" key="1">
    <citation type="submission" date="2016-02" db="EMBL/GenBank/DDBJ databases">
        <title>Complete genome of Sinomonas atrocyanea KCTC 3377.</title>
        <authorList>
            <person name="Kim K.M."/>
        </authorList>
    </citation>
    <scope>NUCLEOTIDE SEQUENCE [LARGE SCALE GENOMIC DNA]</scope>
    <source>
        <strain evidence="2 3">KCTC 3377</strain>
    </source>
</reference>
<dbReference type="GO" id="GO:0020037">
    <property type="term" value="F:heme binding"/>
    <property type="evidence" value="ECO:0007669"/>
    <property type="project" value="InterPro"/>
</dbReference>
<dbReference type="STRING" id="37927.SA2016_1224"/>
<dbReference type="Gene3D" id="3.90.1520.10">
    <property type="entry name" value="H-NOX domain"/>
    <property type="match status" value="1"/>
</dbReference>
<evidence type="ECO:0000313" key="3">
    <source>
        <dbReference type="Proteomes" id="UP000070134"/>
    </source>
</evidence>
<name>A0A126ZYF1_9MICC</name>
<dbReference type="OrthoDB" id="7266652at2"/>
<dbReference type="InterPro" id="IPR011644">
    <property type="entry name" value="Heme_NO-bd"/>
</dbReference>
<dbReference type="RefSeq" id="WP_066496561.1">
    <property type="nucleotide sequence ID" value="NZ_BJMO01000069.1"/>
</dbReference>
<dbReference type="InterPro" id="IPR038158">
    <property type="entry name" value="H-NOX_domain_sf"/>
</dbReference>
<dbReference type="SUPFAM" id="SSF111126">
    <property type="entry name" value="Ligand-binding domain in the NO signalling and Golgi transport"/>
    <property type="match status" value="1"/>
</dbReference>
<dbReference type="EMBL" id="CP014518">
    <property type="protein sequence ID" value="AMM31906.1"/>
    <property type="molecule type" value="Genomic_DNA"/>
</dbReference>
<gene>
    <name evidence="2" type="ORF">SA2016_1224</name>
</gene>
<dbReference type="Pfam" id="PF07700">
    <property type="entry name" value="HNOB"/>
    <property type="match status" value="1"/>
</dbReference>
<proteinExistence type="predicted"/>
<dbReference type="AlphaFoldDB" id="A0A126ZYF1"/>
<accession>A0A126ZYF1</accession>
<organism evidence="2 3">
    <name type="scientific">Sinomonas atrocyanea</name>
    <dbReference type="NCBI Taxonomy" id="37927"/>
    <lineage>
        <taxon>Bacteria</taxon>
        <taxon>Bacillati</taxon>
        <taxon>Actinomycetota</taxon>
        <taxon>Actinomycetes</taxon>
        <taxon>Micrococcales</taxon>
        <taxon>Micrococcaceae</taxon>
        <taxon>Sinomonas</taxon>
    </lineage>
</organism>
<dbReference type="InterPro" id="IPR024096">
    <property type="entry name" value="NO_sig/Golgi_transp_ligand-bd"/>
</dbReference>
<evidence type="ECO:0000259" key="1">
    <source>
        <dbReference type="Pfam" id="PF07700"/>
    </source>
</evidence>
<evidence type="ECO:0000313" key="2">
    <source>
        <dbReference type="EMBL" id="AMM31906.1"/>
    </source>
</evidence>
<sequence>MKGIIFNLLEEAVVERHGADAWDGLLDGLGLDGVYTSLGSYPDAEVYQIVEGAGRLAGLSPAEALRWFGREAMALMAGRFPAYFSAHTTALPFLLSVNSMIHPEVRKIYPGADVPTFGFRTEPSGALLMAYTSPRRLCALAHGFIDGAAAHFGETAQVDHLECMHRGDSECLCRVTFRAAEAA</sequence>